<sequence>MPTTLPLPLKFRLPRGWLPARPDGFATADVAFAAVHPHPDAGFAATLTIDGEALPSEATLADVAEESTQRLHEIAESVAVTHRHEVGSVEAPALTQRLAFPPSSTARAATSSSPRCISA</sequence>
<dbReference type="Proteomes" id="UP000619244">
    <property type="component" value="Unassembled WGS sequence"/>
</dbReference>
<evidence type="ECO:0000313" key="2">
    <source>
        <dbReference type="Proteomes" id="UP000619244"/>
    </source>
</evidence>
<organism evidence="1 2">
    <name type="scientific">Streptomyces minutiscleroticus</name>
    <dbReference type="NCBI Taxonomy" id="68238"/>
    <lineage>
        <taxon>Bacteria</taxon>
        <taxon>Bacillati</taxon>
        <taxon>Actinomycetota</taxon>
        <taxon>Actinomycetes</taxon>
        <taxon>Kitasatosporales</taxon>
        <taxon>Streptomycetaceae</taxon>
        <taxon>Streptomyces</taxon>
    </lineage>
</organism>
<gene>
    <name evidence="1" type="ORF">GCM10010358_81690</name>
</gene>
<reference evidence="1" key="1">
    <citation type="journal article" date="2014" name="Int. J. Syst. Evol. Microbiol.">
        <title>Complete genome sequence of Corynebacterium casei LMG S-19264T (=DSM 44701T), isolated from a smear-ripened cheese.</title>
        <authorList>
            <consortium name="US DOE Joint Genome Institute (JGI-PGF)"/>
            <person name="Walter F."/>
            <person name="Albersmeier A."/>
            <person name="Kalinowski J."/>
            <person name="Ruckert C."/>
        </authorList>
    </citation>
    <scope>NUCLEOTIDE SEQUENCE</scope>
    <source>
        <strain evidence="1">JCM 4790</strain>
    </source>
</reference>
<accession>A0A918P3R6</accession>
<protein>
    <submittedName>
        <fullName evidence="1">Uncharacterized protein</fullName>
    </submittedName>
</protein>
<proteinExistence type="predicted"/>
<keyword evidence="2" id="KW-1185">Reference proteome</keyword>
<name>A0A918P3R6_9ACTN</name>
<comment type="caution">
    <text evidence="1">The sequence shown here is derived from an EMBL/GenBank/DDBJ whole genome shotgun (WGS) entry which is preliminary data.</text>
</comment>
<reference evidence="1" key="2">
    <citation type="submission" date="2020-09" db="EMBL/GenBank/DDBJ databases">
        <authorList>
            <person name="Sun Q."/>
            <person name="Ohkuma M."/>
        </authorList>
    </citation>
    <scope>NUCLEOTIDE SEQUENCE</scope>
    <source>
        <strain evidence="1">JCM 4790</strain>
    </source>
</reference>
<dbReference type="AlphaFoldDB" id="A0A918P3R6"/>
<dbReference type="RefSeq" id="WP_308435260.1">
    <property type="nucleotide sequence ID" value="NZ_BMVU01000123.1"/>
</dbReference>
<evidence type="ECO:0000313" key="1">
    <source>
        <dbReference type="EMBL" id="GGY18025.1"/>
    </source>
</evidence>
<dbReference type="Gene3D" id="3.40.1000.10">
    <property type="entry name" value="Mog1/PsbP, alpha/beta/alpha sandwich"/>
    <property type="match status" value="1"/>
</dbReference>
<dbReference type="EMBL" id="BMVU01000123">
    <property type="protein sequence ID" value="GGY18025.1"/>
    <property type="molecule type" value="Genomic_DNA"/>
</dbReference>